<proteinExistence type="predicted"/>
<dbReference type="Pfam" id="PF11695">
    <property type="entry name" value="DUF3291"/>
    <property type="match status" value="1"/>
</dbReference>
<feature type="domain" description="DUF3291" evidence="1">
    <location>
        <begin position="4"/>
        <end position="141"/>
    </location>
</feature>
<keyword evidence="3" id="KW-1185">Reference proteome</keyword>
<dbReference type="Proteomes" id="UP000050454">
    <property type="component" value="Unassembled WGS sequence"/>
</dbReference>
<organism evidence="2 3">
    <name type="scientific">Jiulongibacter sediminis</name>
    <dbReference type="NCBI Taxonomy" id="1605367"/>
    <lineage>
        <taxon>Bacteria</taxon>
        <taxon>Pseudomonadati</taxon>
        <taxon>Bacteroidota</taxon>
        <taxon>Cytophagia</taxon>
        <taxon>Cytophagales</taxon>
        <taxon>Leadbetterellaceae</taxon>
        <taxon>Jiulongibacter</taxon>
    </lineage>
</organism>
<evidence type="ECO:0000313" key="2">
    <source>
        <dbReference type="EMBL" id="KPM47674.1"/>
    </source>
</evidence>
<dbReference type="InterPro" id="IPR021708">
    <property type="entry name" value="DUF3291"/>
</dbReference>
<dbReference type="PATRIC" id="fig|1605367.3.peg.299"/>
<dbReference type="AlphaFoldDB" id="A0A0P7BZK4"/>
<protein>
    <recommendedName>
        <fullName evidence="1">DUF3291 domain-containing protein</fullName>
    </recommendedName>
</protein>
<sequence>MPRLAQFNIIKLIDELDSPTIKEFKDFLAPVNLLAEDSPGFIWRLKDETGTDATAIETPYEDPLIFVNMSVWKDYASLADYTYQTVHSYFLKSRKKWASKMAGHTAVMWYIEEGHIPSLAEAKDKLDVLNSKGSGPEAFSMTDVYHVDGSKLKS</sequence>
<dbReference type="STRING" id="1605367.AFM12_14475"/>
<name>A0A0P7BZK4_9BACT</name>
<dbReference type="RefSeq" id="WP_055149466.1">
    <property type="nucleotide sequence ID" value="NZ_JXSZ01000010.1"/>
</dbReference>
<dbReference type="EMBL" id="LGTQ01000010">
    <property type="protein sequence ID" value="KPM47674.1"/>
    <property type="molecule type" value="Genomic_DNA"/>
</dbReference>
<evidence type="ECO:0000313" key="3">
    <source>
        <dbReference type="Proteomes" id="UP000050454"/>
    </source>
</evidence>
<dbReference type="OrthoDB" id="2376237at2"/>
<comment type="caution">
    <text evidence="2">The sequence shown here is derived from an EMBL/GenBank/DDBJ whole genome shotgun (WGS) entry which is preliminary data.</text>
</comment>
<evidence type="ECO:0000259" key="1">
    <source>
        <dbReference type="Pfam" id="PF11695"/>
    </source>
</evidence>
<dbReference type="SUPFAM" id="SSF54909">
    <property type="entry name" value="Dimeric alpha+beta barrel"/>
    <property type="match status" value="1"/>
</dbReference>
<accession>A0A0P7BZK4</accession>
<reference evidence="2 3" key="1">
    <citation type="submission" date="2015-07" db="EMBL/GenBank/DDBJ databases">
        <title>The draft genome sequence of Leadbetterella sp. JN14-9.</title>
        <authorList>
            <person name="Liu Y."/>
            <person name="Du J."/>
            <person name="Shao Z."/>
        </authorList>
    </citation>
    <scope>NUCLEOTIDE SEQUENCE [LARGE SCALE GENOMIC DNA]</scope>
    <source>
        <strain evidence="2 3">JN14-9</strain>
    </source>
</reference>
<dbReference type="InterPro" id="IPR011008">
    <property type="entry name" value="Dimeric_a/b-barrel"/>
</dbReference>
<gene>
    <name evidence="2" type="ORF">AFM12_14475</name>
</gene>